<evidence type="ECO:0000313" key="2">
    <source>
        <dbReference type="Proteomes" id="UP000054928"/>
    </source>
</evidence>
<keyword evidence="2" id="KW-1185">Reference proteome</keyword>
<dbReference type="GeneID" id="36401680"/>
<protein>
    <submittedName>
        <fullName evidence="1">Uncharacterized protein</fullName>
    </submittedName>
</protein>
<reference evidence="2" key="1">
    <citation type="submission" date="2014-09" db="EMBL/GenBank/DDBJ databases">
        <authorList>
            <person name="Sharma Rahul"/>
            <person name="Thines Marco"/>
        </authorList>
    </citation>
    <scope>NUCLEOTIDE SEQUENCE [LARGE SCALE GENOMIC DNA]</scope>
</reference>
<accession>A0A0P1B2X4</accession>
<name>A0A0P1B2X4_PLAHL</name>
<organism evidence="1 2">
    <name type="scientific">Plasmopara halstedii</name>
    <name type="common">Downy mildew of sunflower</name>
    <dbReference type="NCBI Taxonomy" id="4781"/>
    <lineage>
        <taxon>Eukaryota</taxon>
        <taxon>Sar</taxon>
        <taxon>Stramenopiles</taxon>
        <taxon>Oomycota</taxon>
        <taxon>Peronosporomycetes</taxon>
        <taxon>Peronosporales</taxon>
        <taxon>Peronosporaceae</taxon>
        <taxon>Plasmopara</taxon>
    </lineage>
</organism>
<dbReference type="EMBL" id="CCYD01003042">
    <property type="protein sequence ID" value="CEG48825.1"/>
    <property type="molecule type" value="Genomic_DNA"/>
</dbReference>
<proteinExistence type="predicted"/>
<evidence type="ECO:0000313" key="1">
    <source>
        <dbReference type="EMBL" id="CEG48825.1"/>
    </source>
</evidence>
<dbReference type="Proteomes" id="UP000054928">
    <property type="component" value="Unassembled WGS sequence"/>
</dbReference>
<dbReference type="RefSeq" id="XP_024585194.1">
    <property type="nucleotide sequence ID" value="XM_024719946.1"/>
</dbReference>
<dbReference type="AlphaFoldDB" id="A0A0P1B2X4"/>
<sequence>MAKRIRISNHVDVHVNEKETFSDFGYETFGCSALVAPPLGARMESDSPAKS</sequence>